<dbReference type="PANTHER" id="PTHR44943:SF8">
    <property type="entry name" value="TPR REPEAT-CONTAINING PROTEIN MJ0263"/>
    <property type="match status" value="1"/>
</dbReference>
<feature type="compositionally biased region" description="Low complexity" evidence="4">
    <location>
        <begin position="144"/>
        <end position="155"/>
    </location>
</feature>
<evidence type="ECO:0000313" key="6">
    <source>
        <dbReference type="Proteomes" id="UP001226434"/>
    </source>
</evidence>
<evidence type="ECO:0000256" key="1">
    <source>
        <dbReference type="ARBA" id="ARBA00022737"/>
    </source>
</evidence>
<dbReference type="SUPFAM" id="SSF48452">
    <property type="entry name" value="TPR-like"/>
    <property type="match status" value="1"/>
</dbReference>
<dbReference type="InterPro" id="IPR011990">
    <property type="entry name" value="TPR-like_helical_dom_sf"/>
</dbReference>
<feature type="compositionally biased region" description="Polar residues" evidence="4">
    <location>
        <begin position="214"/>
        <end position="224"/>
    </location>
</feature>
<evidence type="ECO:0000256" key="4">
    <source>
        <dbReference type="SAM" id="MobiDB-lite"/>
    </source>
</evidence>
<keyword evidence="2 3" id="KW-0802">TPR repeat</keyword>
<feature type="region of interest" description="Disordered" evidence="4">
    <location>
        <begin position="138"/>
        <end position="224"/>
    </location>
</feature>
<dbReference type="Pfam" id="PF13414">
    <property type="entry name" value="TPR_11"/>
    <property type="match status" value="1"/>
</dbReference>
<comment type="caution">
    <text evidence="5">The sequence shown here is derived from an EMBL/GenBank/DDBJ whole genome shotgun (WGS) entry which is preliminary data.</text>
</comment>
<reference evidence="5 6" key="1">
    <citation type="submission" date="2023-05" db="EMBL/GenBank/DDBJ databases">
        <title>Genome sequence of Pinibacter sp. MAH-24.</title>
        <authorList>
            <person name="Huq M.A."/>
        </authorList>
    </citation>
    <scope>NUCLEOTIDE SEQUENCE [LARGE SCALE GENOMIC DNA]</scope>
    <source>
        <strain evidence="5 6">MAH-24</strain>
    </source>
</reference>
<dbReference type="PANTHER" id="PTHR44943">
    <property type="entry name" value="CELLULOSE SYNTHASE OPERON PROTEIN C"/>
    <property type="match status" value="1"/>
</dbReference>
<dbReference type="Proteomes" id="UP001226434">
    <property type="component" value="Unassembled WGS sequence"/>
</dbReference>
<feature type="compositionally biased region" description="Low complexity" evidence="4">
    <location>
        <begin position="189"/>
        <end position="200"/>
    </location>
</feature>
<dbReference type="Pfam" id="PF00515">
    <property type="entry name" value="TPR_1"/>
    <property type="match status" value="1"/>
</dbReference>
<evidence type="ECO:0000256" key="2">
    <source>
        <dbReference type="ARBA" id="ARBA00022803"/>
    </source>
</evidence>
<protein>
    <submittedName>
        <fullName evidence="5">Tetratricopeptide repeat protein</fullName>
    </submittedName>
</protein>
<dbReference type="Gene3D" id="1.25.40.10">
    <property type="entry name" value="Tetratricopeptide repeat domain"/>
    <property type="match status" value="1"/>
</dbReference>
<dbReference type="RefSeq" id="WP_282334395.1">
    <property type="nucleotide sequence ID" value="NZ_JASBRG010000006.1"/>
</dbReference>
<feature type="compositionally biased region" description="Basic and acidic residues" evidence="4">
    <location>
        <begin position="201"/>
        <end position="212"/>
    </location>
</feature>
<dbReference type="PROSITE" id="PS50005">
    <property type="entry name" value="TPR"/>
    <property type="match status" value="1"/>
</dbReference>
<keyword evidence="1" id="KW-0677">Repeat</keyword>
<dbReference type="InterPro" id="IPR051685">
    <property type="entry name" value="Ycf3/AcsC/BcsC/TPR_MFPF"/>
</dbReference>
<name>A0ABT6RCJ7_9BACT</name>
<accession>A0ABT6RCJ7</accession>
<keyword evidence="6" id="KW-1185">Reference proteome</keyword>
<dbReference type="EMBL" id="JASBRG010000006">
    <property type="protein sequence ID" value="MDI3320298.1"/>
    <property type="molecule type" value="Genomic_DNA"/>
</dbReference>
<dbReference type="SMART" id="SM00028">
    <property type="entry name" value="TPR"/>
    <property type="match status" value="3"/>
</dbReference>
<proteinExistence type="predicted"/>
<dbReference type="InterPro" id="IPR019734">
    <property type="entry name" value="TPR_rpt"/>
</dbReference>
<evidence type="ECO:0000256" key="3">
    <source>
        <dbReference type="PROSITE-ProRule" id="PRU00339"/>
    </source>
</evidence>
<sequence length="224" mass="25950">MRTKHLIHFFLGSSIVAPAMLHAQSGGKDLREANKLYKEKKFDQSLKAYNKALQAAPNNSTINYNTGNANFRNNKFENAVSDYDNTVSNTSDNTLKQNAYYNKGVSFSKQKKLPESIEAYKDALKLNGSDKEARENLQKALMEQKQQQQQQQQNKQDNKKDNKKDQDKKQDQKQDQQQQPKEQQSKLNKQQVEQLLQALQQKEKEVQKKMQQKDASPTQPDKDW</sequence>
<feature type="compositionally biased region" description="Basic and acidic residues" evidence="4">
    <location>
        <begin position="156"/>
        <end position="174"/>
    </location>
</feature>
<evidence type="ECO:0000313" key="5">
    <source>
        <dbReference type="EMBL" id="MDI3320298.1"/>
    </source>
</evidence>
<feature type="repeat" description="TPR" evidence="3">
    <location>
        <begin position="97"/>
        <end position="130"/>
    </location>
</feature>
<gene>
    <name evidence="5" type="ORF">QJ048_10970</name>
</gene>
<organism evidence="5 6">
    <name type="scientific">Pinibacter soli</name>
    <dbReference type="NCBI Taxonomy" id="3044211"/>
    <lineage>
        <taxon>Bacteria</taxon>
        <taxon>Pseudomonadati</taxon>
        <taxon>Bacteroidota</taxon>
        <taxon>Chitinophagia</taxon>
        <taxon>Chitinophagales</taxon>
        <taxon>Chitinophagaceae</taxon>
        <taxon>Pinibacter</taxon>
    </lineage>
</organism>